<name>A0A1Z3HRX6_9CYAN</name>
<keyword evidence="6" id="KW-1185">Reference proteome</keyword>
<dbReference type="Proteomes" id="UP000191901">
    <property type="component" value="Chromosome"/>
</dbReference>
<dbReference type="PANTHER" id="PTHR35861">
    <property type="match status" value="1"/>
</dbReference>
<dbReference type="InterPro" id="IPR020287">
    <property type="entry name" value="Tail_sheath_C"/>
</dbReference>
<feature type="domain" description="Tail sheath protein C-terminal" evidence="4">
    <location>
        <begin position="435"/>
        <end position="539"/>
    </location>
</feature>
<evidence type="ECO:0000259" key="3">
    <source>
        <dbReference type="Pfam" id="PF04984"/>
    </source>
</evidence>
<proteinExistence type="inferred from homology"/>
<protein>
    <submittedName>
        <fullName evidence="5">Prophage major tail sheath protein</fullName>
    </submittedName>
</protein>
<dbReference type="OrthoDB" id="9767864at2"/>
<accession>A0A1Z3HRX6</accession>
<dbReference type="RefSeq" id="WP_080808336.1">
    <property type="nucleotide sequence ID" value="NZ_CP021983.2"/>
</dbReference>
<feature type="region of interest" description="Disordered" evidence="2">
    <location>
        <begin position="193"/>
        <end position="212"/>
    </location>
</feature>
<feature type="domain" description="Tail sheath protein subtilisin-like" evidence="3">
    <location>
        <begin position="262"/>
        <end position="427"/>
    </location>
</feature>
<dbReference type="Pfam" id="PF04984">
    <property type="entry name" value="Phage_sheath_1"/>
    <property type="match status" value="1"/>
</dbReference>
<gene>
    <name evidence="5" type="primary">gpFI</name>
    <name evidence="5" type="ORF">XM38_039740</name>
</gene>
<dbReference type="EMBL" id="CP021983">
    <property type="protein sequence ID" value="ASC73012.1"/>
    <property type="molecule type" value="Genomic_DNA"/>
</dbReference>
<feature type="region of interest" description="Disordered" evidence="2">
    <location>
        <begin position="217"/>
        <end position="248"/>
    </location>
</feature>
<dbReference type="PANTHER" id="PTHR35861:SF1">
    <property type="entry name" value="PHAGE TAIL SHEATH PROTEIN"/>
    <property type="match status" value="1"/>
</dbReference>
<sequence length="546" mass="58736">MPITPTYPGVYIEEIPSGVRTITGVATSITAFIGRTRRGPVDEPITLNSYSDFERVFGGLWLQSTVSFAIRDFYLNGGSQAIVVRLQEGGATAQLTVPRATAPSTLALVAANEGAWGDNLRGRVDHDVSADMATLLGVAETDLFNLTVLDVQTGALEEFRNLTVVDSPRRVDQVLADRSSLVRVASLPVPATRPDANDADLLADAGNPDPAIATPALEELQKPPFSSDIRSNGVAPGDEGDDGAPLSEPNFIGPGKATAKEGLYALLKTDLFNLLCLPPYSPITDIDSGLITAAASFCEEQRAMLILDPPADWSSKEDAKAGINAGVGTTSRNAAIFFPRLRQPHPLRSNQVDSFVPCGAIAGIFARTDAQRGVWKAPAGLEATLNGVPDLSVKLTDAENGELNPLGVNCLRSFPGVGRVVWGSRTLQGADRLASEWKYIPVRRLTLFLEESLYRGTQWVVFEPNDEPLWAQIRLNVGAFMNNLFRQGAFQGTTPREAYFVKCDSETTTQNDIDRGIVNIIVGFAPLKPAEFVIIKFQQIAGEIAT</sequence>
<organism evidence="5 6">
    <name type="scientific">Halomicronema hongdechloris C2206</name>
    <dbReference type="NCBI Taxonomy" id="1641165"/>
    <lineage>
        <taxon>Bacteria</taxon>
        <taxon>Bacillati</taxon>
        <taxon>Cyanobacteriota</taxon>
        <taxon>Cyanophyceae</taxon>
        <taxon>Nodosilineales</taxon>
        <taxon>Nodosilineaceae</taxon>
        <taxon>Halomicronema</taxon>
    </lineage>
</organism>
<evidence type="ECO:0000313" key="5">
    <source>
        <dbReference type="EMBL" id="ASC73012.1"/>
    </source>
</evidence>
<dbReference type="InterPro" id="IPR052042">
    <property type="entry name" value="Tail_sheath_structural"/>
</dbReference>
<dbReference type="AlphaFoldDB" id="A0A1Z3HRX6"/>
<dbReference type="InterPro" id="IPR035089">
    <property type="entry name" value="Phage_sheath_subtilisin"/>
</dbReference>
<dbReference type="Gene3D" id="3.40.50.11780">
    <property type="match status" value="2"/>
</dbReference>
<evidence type="ECO:0000256" key="2">
    <source>
        <dbReference type="SAM" id="MobiDB-lite"/>
    </source>
</evidence>
<evidence type="ECO:0000256" key="1">
    <source>
        <dbReference type="ARBA" id="ARBA00008005"/>
    </source>
</evidence>
<reference evidence="5 6" key="1">
    <citation type="journal article" date="2016" name="Biochim. Biophys. Acta">
        <title>Characterization of red-shifted phycobilisomes isolated from the chlorophyll f-containing cyanobacterium Halomicronema hongdechloris.</title>
        <authorList>
            <person name="Li Y."/>
            <person name="Lin Y."/>
            <person name="Garvey C.J."/>
            <person name="Birch D."/>
            <person name="Corkery R.W."/>
            <person name="Loughlin P.C."/>
            <person name="Scheer H."/>
            <person name="Willows R.D."/>
            <person name="Chen M."/>
        </authorList>
    </citation>
    <scope>NUCLEOTIDE SEQUENCE [LARGE SCALE GENOMIC DNA]</scope>
    <source>
        <strain evidence="5 6">C2206</strain>
    </source>
</reference>
<comment type="similarity">
    <text evidence="1">Belongs to the myoviridae tail sheath protein family.</text>
</comment>
<evidence type="ECO:0000313" key="6">
    <source>
        <dbReference type="Proteomes" id="UP000191901"/>
    </source>
</evidence>
<evidence type="ECO:0000259" key="4">
    <source>
        <dbReference type="Pfam" id="PF17482"/>
    </source>
</evidence>
<dbReference type="Pfam" id="PF17482">
    <property type="entry name" value="Phage_sheath_1C"/>
    <property type="match status" value="1"/>
</dbReference>
<dbReference type="KEGG" id="hhg:XM38_039740"/>
<feature type="compositionally biased region" description="Low complexity" evidence="2">
    <location>
        <begin position="199"/>
        <end position="211"/>
    </location>
</feature>
<dbReference type="STRING" id="1641165.XM38_09860"/>